<evidence type="ECO:0000259" key="1">
    <source>
        <dbReference type="PROSITE" id="PS51462"/>
    </source>
</evidence>
<dbReference type="PANTHER" id="PTHR16099:SF5">
    <property type="entry name" value="NUCLEOTIDE TRIPHOSPHATE DIPHOSPHATASE NUDT15"/>
    <property type="match status" value="1"/>
</dbReference>
<comment type="caution">
    <text evidence="2">The sequence shown here is derived from an EMBL/GenBank/DDBJ whole genome shotgun (WGS) entry which is preliminary data.</text>
</comment>
<evidence type="ECO:0000313" key="2">
    <source>
        <dbReference type="EMBL" id="MDQ0579147.1"/>
    </source>
</evidence>
<proteinExistence type="predicted"/>
<reference evidence="2 3" key="1">
    <citation type="submission" date="2023-07" db="EMBL/GenBank/DDBJ databases">
        <title>Comparative genomics of wheat-associated soil bacteria to identify genetic determinants of phenazine resistance.</title>
        <authorList>
            <person name="Mouncey N."/>
        </authorList>
    </citation>
    <scope>NUCLEOTIDE SEQUENCE [LARGE SCALE GENOMIC DNA]</scope>
    <source>
        <strain evidence="2 3">B2I6</strain>
    </source>
</reference>
<dbReference type="RefSeq" id="WP_307161673.1">
    <property type="nucleotide sequence ID" value="NZ_JAUSWV010000002.1"/>
</dbReference>
<dbReference type="InterPro" id="IPR000086">
    <property type="entry name" value="NUDIX_hydrolase_dom"/>
</dbReference>
<dbReference type="PANTHER" id="PTHR16099">
    <property type="entry name" value="8-OXO-DGTP DIPHOSPHATES NUDT15"/>
    <property type="match status" value="1"/>
</dbReference>
<dbReference type="InterPro" id="IPR015797">
    <property type="entry name" value="NUDIX_hydrolase-like_dom_sf"/>
</dbReference>
<dbReference type="CDD" id="cd04683">
    <property type="entry name" value="NUDIX_Hydrolase"/>
    <property type="match status" value="1"/>
</dbReference>
<accession>A0ABU0NKP8</accession>
<organism evidence="2 3">
    <name type="scientific">Streptomyces rishiriensis</name>
    <dbReference type="NCBI Taxonomy" id="68264"/>
    <lineage>
        <taxon>Bacteria</taxon>
        <taxon>Bacillati</taxon>
        <taxon>Actinomycetota</taxon>
        <taxon>Actinomycetes</taxon>
        <taxon>Kitasatosporales</taxon>
        <taxon>Streptomycetaceae</taxon>
        <taxon>Streptomyces</taxon>
    </lineage>
</organism>
<dbReference type="Proteomes" id="UP001230654">
    <property type="component" value="Unassembled WGS sequence"/>
</dbReference>
<dbReference type="Pfam" id="PF00293">
    <property type="entry name" value="NUDIX"/>
    <property type="match status" value="1"/>
</dbReference>
<dbReference type="EMBL" id="JAUSWV010000002">
    <property type="protein sequence ID" value="MDQ0579147.1"/>
    <property type="molecule type" value="Genomic_DNA"/>
</dbReference>
<keyword evidence="3" id="KW-1185">Reference proteome</keyword>
<protein>
    <submittedName>
        <fullName evidence="2">8-oxo-dGTP pyrophosphatase MutT (NUDIX family)</fullName>
    </submittedName>
</protein>
<name>A0ABU0NKP8_STRRH</name>
<dbReference type="PROSITE" id="PS51462">
    <property type="entry name" value="NUDIX"/>
    <property type="match status" value="1"/>
</dbReference>
<sequence>MSTDPEPGPQPRRTAATVPRPAARQTVLNVVGVHLYLERDDRILLGLRHPDSSFAPLRHHFLAGHCEQESAVACLIREAREEAGLEIAAADVELAHVVHVVDSPGTQPRLQLVFRAGRWRGEPRLLEPDKCLGWDWWPLDALPEPMVGYARAAVAGIRAGRLYTELGWA</sequence>
<dbReference type="Gene3D" id="3.90.79.10">
    <property type="entry name" value="Nucleoside Triphosphate Pyrophosphohydrolase"/>
    <property type="match status" value="1"/>
</dbReference>
<feature type="domain" description="Nudix hydrolase" evidence="1">
    <location>
        <begin position="26"/>
        <end position="159"/>
    </location>
</feature>
<evidence type="ECO:0000313" key="3">
    <source>
        <dbReference type="Proteomes" id="UP001230654"/>
    </source>
</evidence>
<dbReference type="SUPFAM" id="SSF55811">
    <property type="entry name" value="Nudix"/>
    <property type="match status" value="1"/>
</dbReference>
<gene>
    <name evidence="2" type="ORF">QF030_001325</name>
</gene>